<gene>
    <name evidence="2" type="ORF">SAMN06265368_2519</name>
</gene>
<keyword evidence="3" id="KW-1185">Reference proteome</keyword>
<dbReference type="Gene3D" id="3.90.226.10">
    <property type="entry name" value="2-enoyl-CoA Hydratase, Chain A, domain 1"/>
    <property type="match status" value="1"/>
</dbReference>
<protein>
    <submittedName>
        <fullName evidence="2">Uncharacterized protein</fullName>
    </submittedName>
</protein>
<keyword evidence="1" id="KW-0732">Signal</keyword>
<name>A0A285PCG7_9HYPH</name>
<dbReference type="RefSeq" id="WP_097153786.1">
    <property type="nucleotide sequence ID" value="NZ_OBEL01000002.1"/>
</dbReference>
<reference evidence="2 3" key="1">
    <citation type="submission" date="2017-09" db="EMBL/GenBank/DDBJ databases">
        <authorList>
            <person name="Ehlers B."/>
            <person name="Leendertz F.H."/>
        </authorList>
    </citation>
    <scope>NUCLEOTIDE SEQUENCE [LARGE SCALE GENOMIC DNA]</scope>
    <source>
        <strain evidence="2 3">DSM 18289</strain>
    </source>
</reference>
<dbReference type="SUPFAM" id="SSF52096">
    <property type="entry name" value="ClpP/crotonase"/>
    <property type="match status" value="1"/>
</dbReference>
<dbReference type="Proteomes" id="UP000219439">
    <property type="component" value="Unassembled WGS sequence"/>
</dbReference>
<evidence type="ECO:0000256" key="1">
    <source>
        <dbReference type="SAM" id="SignalP"/>
    </source>
</evidence>
<sequence length="408" mass="45262">MPLNLKKTLLIAALSLFTNYSFAAERDCPTHANDWVCVDQEFDGSTYNGPMKFHWSNTTFGAGSAFNWIAAQGKITANTPSEFETFLANLKRSDAPFRKGTEVHLNSMGGNVLAGLQLGAIIRKHDLNTRIGQTKSWNYSFSKTDLQKDIVQSSFKPGVCASSCAYAFLGGVNRSFTPNDKLLVHQFYNREAVLNPDLKTNPAAESAETQLLAGYVAQYVYAMIDDIRVFALASATDSSDASSKLLQIDEKLARKINVIREKTRSNFIIRHANTTSGLVYLDARTDDGIDISITCTSSSLTFHYNGLENSFSEPLKPTRLAASVDGSSEAFDFKGGFPAKLRFPNPSKSPGYATLTIYIKRNQWPYIRKLAFDSWVFGRVYSSTFEALMPALNEREIELSKILRKSCS</sequence>
<feature type="chain" id="PRO_5012831882" evidence="1">
    <location>
        <begin position="24"/>
        <end position="408"/>
    </location>
</feature>
<dbReference type="AlphaFoldDB" id="A0A285PCG7"/>
<dbReference type="InterPro" id="IPR029045">
    <property type="entry name" value="ClpP/crotonase-like_dom_sf"/>
</dbReference>
<evidence type="ECO:0000313" key="2">
    <source>
        <dbReference type="EMBL" id="SNZ19434.1"/>
    </source>
</evidence>
<dbReference type="EMBL" id="OBEL01000002">
    <property type="protein sequence ID" value="SNZ19434.1"/>
    <property type="molecule type" value="Genomic_DNA"/>
</dbReference>
<proteinExistence type="predicted"/>
<accession>A0A285PCG7</accession>
<evidence type="ECO:0000313" key="3">
    <source>
        <dbReference type="Proteomes" id="UP000219439"/>
    </source>
</evidence>
<feature type="signal peptide" evidence="1">
    <location>
        <begin position="1"/>
        <end position="23"/>
    </location>
</feature>
<dbReference type="OrthoDB" id="5936191at2"/>
<organism evidence="2 3">
    <name type="scientific">Cohaesibacter gelatinilyticus</name>
    <dbReference type="NCBI Taxonomy" id="372072"/>
    <lineage>
        <taxon>Bacteria</taxon>
        <taxon>Pseudomonadati</taxon>
        <taxon>Pseudomonadota</taxon>
        <taxon>Alphaproteobacteria</taxon>
        <taxon>Hyphomicrobiales</taxon>
        <taxon>Cohaesibacteraceae</taxon>
    </lineage>
</organism>